<proteinExistence type="predicted"/>
<accession>A0A3A8R237</accession>
<dbReference type="SUPFAM" id="SSF53474">
    <property type="entry name" value="alpha/beta-Hydrolases"/>
    <property type="match status" value="1"/>
</dbReference>
<sequence>MGLRTASRQAMTVRRNEKKRARALQKQSGEPYTAVLERLRRSHAIVSRVRTQMAEIDLSKPIVYRVEGMNHTATRRNEVYRVDGDEKLLMDLQLPPDLPSGARVPAIFFVHGGPLPREGVPPKQWGIFQSYSALAAASGFVGVAFNHRLHAPEDYPRSQSDIAAAVEYVRSHADRLNVDPSRIALWYFSGAGPQLSWVLRERPTFVRCVLAFYALLDVRALVPPGAPPVLLEQAAAYSPAALVGTRAKGLPLFVARAGQDSPMVNQSIDAFMREAAAADVQIDFADHPEGRHTFDVLDDVERSREIIARAMAFVTAHLP</sequence>
<dbReference type="AlphaFoldDB" id="A0A3A8R237"/>
<dbReference type="Gene3D" id="3.40.50.1820">
    <property type="entry name" value="alpha/beta hydrolase"/>
    <property type="match status" value="1"/>
</dbReference>
<dbReference type="GO" id="GO:0052689">
    <property type="term" value="F:carboxylic ester hydrolase activity"/>
    <property type="evidence" value="ECO:0007669"/>
    <property type="project" value="UniProtKB-ARBA"/>
</dbReference>
<feature type="region of interest" description="Disordered" evidence="2">
    <location>
        <begin position="1"/>
        <end position="27"/>
    </location>
</feature>
<dbReference type="Proteomes" id="UP000282656">
    <property type="component" value="Unassembled WGS sequence"/>
</dbReference>
<evidence type="ECO:0000259" key="3">
    <source>
        <dbReference type="Pfam" id="PF20434"/>
    </source>
</evidence>
<keyword evidence="1 4" id="KW-0378">Hydrolase</keyword>
<dbReference type="Pfam" id="PF20434">
    <property type="entry name" value="BD-FAE"/>
    <property type="match status" value="1"/>
</dbReference>
<feature type="domain" description="BD-FAE-like" evidence="3">
    <location>
        <begin position="90"/>
        <end position="195"/>
    </location>
</feature>
<evidence type="ECO:0000256" key="1">
    <source>
        <dbReference type="ARBA" id="ARBA00022801"/>
    </source>
</evidence>
<organism evidence="4 5">
    <name type="scientific">Corallococcus interemptor</name>
    <dbReference type="NCBI Taxonomy" id="2316720"/>
    <lineage>
        <taxon>Bacteria</taxon>
        <taxon>Pseudomonadati</taxon>
        <taxon>Myxococcota</taxon>
        <taxon>Myxococcia</taxon>
        <taxon>Myxococcales</taxon>
        <taxon>Cystobacterineae</taxon>
        <taxon>Myxococcaceae</taxon>
        <taxon>Corallococcus</taxon>
    </lineage>
</organism>
<dbReference type="InterPro" id="IPR049492">
    <property type="entry name" value="BD-FAE-like_dom"/>
</dbReference>
<feature type="compositionally biased region" description="Polar residues" evidence="2">
    <location>
        <begin position="1"/>
        <end position="10"/>
    </location>
</feature>
<dbReference type="EMBL" id="RAWM01000001">
    <property type="protein sequence ID" value="RKH74048.1"/>
    <property type="molecule type" value="Genomic_DNA"/>
</dbReference>
<keyword evidence="5" id="KW-1185">Reference proteome</keyword>
<dbReference type="PANTHER" id="PTHR22946:SF9">
    <property type="entry name" value="POLYKETIDE TRANSFERASE AF380"/>
    <property type="match status" value="1"/>
</dbReference>
<comment type="caution">
    <text evidence="4">The sequence shown here is derived from an EMBL/GenBank/DDBJ whole genome shotgun (WGS) entry which is preliminary data.</text>
</comment>
<gene>
    <name evidence="4" type="ORF">D7X96_00330</name>
</gene>
<evidence type="ECO:0000313" key="5">
    <source>
        <dbReference type="Proteomes" id="UP000282656"/>
    </source>
</evidence>
<evidence type="ECO:0000313" key="4">
    <source>
        <dbReference type="EMBL" id="RKH74048.1"/>
    </source>
</evidence>
<reference evidence="5" key="1">
    <citation type="submission" date="2018-09" db="EMBL/GenBank/DDBJ databases">
        <authorList>
            <person name="Livingstone P.G."/>
            <person name="Whitworth D.E."/>
        </authorList>
    </citation>
    <scope>NUCLEOTIDE SEQUENCE [LARGE SCALE GENOMIC DNA]</scope>
    <source>
        <strain evidence="5">AB047A</strain>
    </source>
</reference>
<name>A0A3A8R237_9BACT</name>
<dbReference type="PANTHER" id="PTHR22946">
    <property type="entry name" value="DIENELACTONE HYDROLASE DOMAIN-CONTAINING PROTEIN-RELATED"/>
    <property type="match status" value="1"/>
</dbReference>
<protein>
    <submittedName>
        <fullName evidence="4">Alpha/beta hydrolase</fullName>
    </submittedName>
</protein>
<evidence type="ECO:0000256" key="2">
    <source>
        <dbReference type="SAM" id="MobiDB-lite"/>
    </source>
</evidence>
<dbReference type="InterPro" id="IPR050261">
    <property type="entry name" value="FrsA_esterase"/>
</dbReference>
<dbReference type="InterPro" id="IPR029058">
    <property type="entry name" value="AB_hydrolase_fold"/>
</dbReference>